<evidence type="ECO:0000256" key="6">
    <source>
        <dbReference type="ARBA" id="ARBA00023316"/>
    </source>
</evidence>
<feature type="active site" description="Proton donor/acceptor" evidence="7">
    <location>
        <position position="128"/>
    </location>
</feature>
<dbReference type="AlphaFoldDB" id="A0A099F724"/>
<reference evidence="9 10" key="1">
    <citation type="submission" date="2014-09" db="EMBL/GenBank/DDBJ databases">
        <authorList>
            <person name="McGinnis J.M."/>
            <person name="Wolfgang W.J."/>
        </authorList>
    </citation>
    <scope>NUCLEOTIDE SEQUENCE [LARGE SCALE GENOMIC DNA]</scope>
    <source>
        <strain evidence="9 10">HAMBI 3106</strain>
    </source>
</reference>
<evidence type="ECO:0000256" key="1">
    <source>
        <dbReference type="ARBA" id="ARBA00004752"/>
    </source>
</evidence>
<dbReference type="SUPFAM" id="SSF141523">
    <property type="entry name" value="L,D-transpeptidase catalytic domain-like"/>
    <property type="match status" value="1"/>
</dbReference>
<evidence type="ECO:0000256" key="4">
    <source>
        <dbReference type="ARBA" id="ARBA00022960"/>
    </source>
</evidence>
<dbReference type="GO" id="GO:0008360">
    <property type="term" value="P:regulation of cell shape"/>
    <property type="evidence" value="ECO:0007669"/>
    <property type="project" value="UniProtKB-UniRule"/>
</dbReference>
<dbReference type="InterPro" id="IPR038063">
    <property type="entry name" value="Transpep_catalytic_dom"/>
</dbReference>
<keyword evidence="10" id="KW-1185">Reference proteome</keyword>
<evidence type="ECO:0000313" key="10">
    <source>
        <dbReference type="Proteomes" id="UP000029917"/>
    </source>
</evidence>
<reference evidence="9 10" key="2">
    <citation type="submission" date="2014-10" db="EMBL/GenBank/DDBJ databases">
        <title>Paracoccus sanguinis sp. nov., isolated from clinical specimens of New York State patients.</title>
        <authorList>
            <person name="Mingle L.A."/>
            <person name="Cole J.A."/>
            <person name="Lapierre P."/>
            <person name="Musser K.A."/>
        </authorList>
    </citation>
    <scope>NUCLEOTIDE SEQUENCE [LARGE SCALE GENOMIC DNA]</scope>
    <source>
        <strain evidence="9 10">HAMBI 3106</strain>
    </source>
</reference>
<keyword evidence="5 7" id="KW-0573">Peptidoglycan synthesis</keyword>
<dbReference type="GO" id="GO:0071555">
    <property type="term" value="P:cell wall organization"/>
    <property type="evidence" value="ECO:0007669"/>
    <property type="project" value="UniProtKB-UniRule"/>
</dbReference>
<comment type="caution">
    <text evidence="9">The sequence shown here is derived from an EMBL/GenBank/DDBJ whole genome shotgun (WGS) entry which is preliminary data.</text>
</comment>
<dbReference type="GO" id="GO:0004180">
    <property type="term" value="F:carboxypeptidase activity"/>
    <property type="evidence" value="ECO:0007669"/>
    <property type="project" value="UniProtKB-ARBA"/>
</dbReference>
<dbReference type="Proteomes" id="UP000029917">
    <property type="component" value="Unassembled WGS sequence"/>
</dbReference>
<proteinExistence type="inferred from homology"/>
<evidence type="ECO:0000256" key="7">
    <source>
        <dbReference type="PROSITE-ProRule" id="PRU01373"/>
    </source>
</evidence>
<accession>A0A099F724</accession>
<evidence type="ECO:0000256" key="2">
    <source>
        <dbReference type="ARBA" id="ARBA00005992"/>
    </source>
</evidence>
<dbReference type="Pfam" id="PF03734">
    <property type="entry name" value="YkuD"/>
    <property type="match status" value="1"/>
</dbReference>
<dbReference type="PANTHER" id="PTHR38589:SF1">
    <property type="entry name" value="BLR0621 PROTEIN"/>
    <property type="match status" value="1"/>
</dbReference>
<dbReference type="UniPathway" id="UPA00219"/>
<comment type="pathway">
    <text evidence="1 7">Cell wall biogenesis; peptidoglycan biosynthesis.</text>
</comment>
<dbReference type="CDD" id="cd16913">
    <property type="entry name" value="YkuD_like"/>
    <property type="match status" value="1"/>
</dbReference>
<organism evidence="9 10">
    <name type="scientific">Paracoccus sphaerophysae</name>
    <dbReference type="NCBI Taxonomy" id="690417"/>
    <lineage>
        <taxon>Bacteria</taxon>
        <taxon>Pseudomonadati</taxon>
        <taxon>Pseudomonadota</taxon>
        <taxon>Alphaproteobacteria</taxon>
        <taxon>Rhodobacterales</taxon>
        <taxon>Paracoccaceae</taxon>
        <taxon>Paracoccus</taxon>
    </lineage>
</organism>
<dbReference type="Gene3D" id="2.40.440.10">
    <property type="entry name" value="L,D-transpeptidase catalytic domain-like"/>
    <property type="match status" value="1"/>
</dbReference>
<sequence>MTPLDMVLTPAGLRFLGRAIPASLGRGGVTTAKREGDGATPAGLHRIAGLLYRPDRLPRPAPWAEPIGPGDLWCDDPADPAYNLAVRAPLAASHETLRRADPLYDLVLVTDWNWPVATPGAGSAIFLHQWRRPGYPTAGCIAMSRADLRWLAARVAPGTRLIVPPALAGRARRRVVHTSV</sequence>
<dbReference type="InterPro" id="IPR005490">
    <property type="entry name" value="LD_TPept_cat_dom"/>
</dbReference>
<dbReference type="EMBL" id="JRKS01000033">
    <property type="protein sequence ID" value="KGJ06018.1"/>
    <property type="molecule type" value="Genomic_DNA"/>
</dbReference>
<keyword evidence="6 7" id="KW-0961">Cell wall biogenesis/degradation</keyword>
<evidence type="ECO:0000313" key="9">
    <source>
        <dbReference type="EMBL" id="KGJ06018.1"/>
    </source>
</evidence>
<protein>
    <recommendedName>
        <fullName evidence="8">L,D-TPase catalytic domain-containing protein</fullName>
    </recommendedName>
</protein>
<dbReference type="GO" id="GO:0009252">
    <property type="term" value="P:peptidoglycan biosynthetic process"/>
    <property type="evidence" value="ECO:0007669"/>
    <property type="project" value="UniProtKB-UniPathway"/>
</dbReference>
<evidence type="ECO:0000256" key="5">
    <source>
        <dbReference type="ARBA" id="ARBA00022984"/>
    </source>
</evidence>
<feature type="active site" description="Nucleophile" evidence="7">
    <location>
        <position position="140"/>
    </location>
</feature>
<evidence type="ECO:0000256" key="3">
    <source>
        <dbReference type="ARBA" id="ARBA00022679"/>
    </source>
</evidence>
<keyword evidence="4 7" id="KW-0133">Cell shape</keyword>
<comment type="similarity">
    <text evidence="2">Belongs to the YkuD family.</text>
</comment>
<feature type="domain" description="L,D-TPase catalytic" evidence="8">
    <location>
        <begin position="1"/>
        <end position="164"/>
    </location>
</feature>
<gene>
    <name evidence="9" type="ORF">IC63_10735</name>
</gene>
<evidence type="ECO:0000259" key="8">
    <source>
        <dbReference type="PROSITE" id="PS52029"/>
    </source>
</evidence>
<dbReference type="GO" id="GO:0016740">
    <property type="term" value="F:transferase activity"/>
    <property type="evidence" value="ECO:0007669"/>
    <property type="project" value="UniProtKB-KW"/>
</dbReference>
<dbReference type="RefSeq" id="WP_036719972.1">
    <property type="nucleotide sequence ID" value="NZ_JRKS01000033.1"/>
</dbReference>
<dbReference type="STRING" id="690417.IC63_10735"/>
<name>A0A099F724_9RHOB</name>
<keyword evidence="3" id="KW-0808">Transferase</keyword>
<dbReference type="PANTHER" id="PTHR38589">
    <property type="entry name" value="BLR0621 PROTEIN"/>
    <property type="match status" value="1"/>
</dbReference>
<dbReference type="PROSITE" id="PS52029">
    <property type="entry name" value="LD_TPASE"/>
    <property type="match status" value="1"/>
</dbReference>